<sequence>MCNCKFVSQITGHVSYFSTYQTSFLFSCFVVLIVSRCLTWSFVYLSVCRLLTLSLLCAWWSPSGKAPPLLTPRVLQAAPGSRRPQQITAQPRNLQVRPRGSDRRKTRQPRRKELVKPAACARWTDGWMDG</sequence>
<evidence type="ECO:0000256" key="1">
    <source>
        <dbReference type="SAM" id="MobiDB-lite"/>
    </source>
</evidence>
<proteinExistence type="predicted"/>
<dbReference type="AlphaFoldDB" id="A0A5B7IL37"/>
<evidence type="ECO:0000313" key="3">
    <source>
        <dbReference type="Proteomes" id="UP000324222"/>
    </source>
</evidence>
<feature type="region of interest" description="Disordered" evidence="1">
    <location>
        <begin position="78"/>
        <end position="115"/>
    </location>
</feature>
<keyword evidence="3" id="KW-1185">Reference proteome</keyword>
<dbReference type="PROSITE" id="PS51257">
    <property type="entry name" value="PROKAR_LIPOPROTEIN"/>
    <property type="match status" value="1"/>
</dbReference>
<name>A0A5B7IL37_PORTR</name>
<comment type="caution">
    <text evidence="2">The sequence shown here is derived from an EMBL/GenBank/DDBJ whole genome shotgun (WGS) entry which is preliminary data.</text>
</comment>
<organism evidence="2 3">
    <name type="scientific">Portunus trituberculatus</name>
    <name type="common">Swimming crab</name>
    <name type="synonym">Neptunus trituberculatus</name>
    <dbReference type="NCBI Taxonomy" id="210409"/>
    <lineage>
        <taxon>Eukaryota</taxon>
        <taxon>Metazoa</taxon>
        <taxon>Ecdysozoa</taxon>
        <taxon>Arthropoda</taxon>
        <taxon>Crustacea</taxon>
        <taxon>Multicrustacea</taxon>
        <taxon>Malacostraca</taxon>
        <taxon>Eumalacostraca</taxon>
        <taxon>Eucarida</taxon>
        <taxon>Decapoda</taxon>
        <taxon>Pleocyemata</taxon>
        <taxon>Brachyura</taxon>
        <taxon>Eubrachyura</taxon>
        <taxon>Portunoidea</taxon>
        <taxon>Portunidae</taxon>
        <taxon>Portuninae</taxon>
        <taxon>Portunus</taxon>
    </lineage>
</organism>
<dbReference type="EMBL" id="VSRR010056031">
    <property type="protein sequence ID" value="MPC81134.1"/>
    <property type="molecule type" value="Genomic_DNA"/>
</dbReference>
<accession>A0A5B7IL37</accession>
<protein>
    <submittedName>
        <fullName evidence="2">Uncharacterized protein</fullName>
    </submittedName>
</protein>
<feature type="compositionally biased region" description="Polar residues" evidence="1">
    <location>
        <begin position="83"/>
        <end position="93"/>
    </location>
</feature>
<evidence type="ECO:0000313" key="2">
    <source>
        <dbReference type="EMBL" id="MPC81134.1"/>
    </source>
</evidence>
<gene>
    <name evidence="2" type="ORF">E2C01_075735</name>
</gene>
<dbReference type="Proteomes" id="UP000324222">
    <property type="component" value="Unassembled WGS sequence"/>
</dbReference>
<reference evidence="2 3" key="1">
    <citation type="submission" date="2019-05" db="EMBL/GenBank/DDBJ databases">
        <title>Another draft genome of Portunus trituberculatus and its Hox gene families provides insights of decapod evolution.</title>
        <authorList>
            <person name="Jeong J.-H."/>
            <person name="Song I."/>
            <person name="Kim S."/>
            <person name="Choi T."/>
            <person name="Kim D."/>
            <person name="Ryu S."/>
            <person name="Kim W."/>
        </authorList>
    </citation>
    <scope>NUCLEOTIDE SEQUENCE [LARGE SCALE GENOMIC DNA]</scope>
    <source>
        <tissue evidence="2">Muscle</tissue>
    </source>
</reference>